<feature type="region of interest" description="Disordered" evidence="1">
    <location>
        <begin position="69"/>
        <end position="97"/>
    </location>
</feature>
<evidence type="ECO:0000313" key="3">
    <source>
        <dbReference type="Proteomes" id="UP000315471"/>
    </source>
</evidence>
<feature type="compositionally biased region" description="Basic and acidic residues" evidence="1">
    <location>
        <begin position="82"/>
        <end position="97"/>
    </location>
</feature>
<dbReference type="AlphaFoldDB" id="A0A5C6E8Q7"/>
<dbReference type="Proteomes" id="UP000315471">
    <property type="component" value="Unassembled WGS sequence"/>
</dbReference>
<evidence type="ECO:0000256" key="1">
    <source>
        <dbReference type="SAM" id="MobiDB-lite"/>
    </source>
</evidence>
<proteinExistence type="predicted"/>
<comment type="caution">
    <text evidence="2">The sequence shown here is derived from an EMBL/GenBank/DDBJ whole genome shotgun (WGS) entry which is preliminary data.</text>
</comment>
<feature type="compositionally biased region" description="Polar residues" evidence="1">
    <location>
        <begin position="69"/>
        <end position="79"/>
    </location>
</feature>
<protein>
    <submittedName>
        <fullName evidence="2">Uncharacterized protein</fullName>
    </submittedName>
</protein>
<name>A0A5C6E8Q7_9BACT</name>
<organism evidence="2 3">
    <name type="scientific">Novipirellula aureliae</name>
    <dbReference type="NCBI Taxonomy" id="2527966"/>
    <lineage>
        <taxon>Bacteria</taxon>
        <taxon>Pseudomonadati</taxon>
        <taxon>Planctomycetota</taxon>
        <taxon>Planctomycetia</taxon>
        <taxon>Pirellulales</taxon>
        <taxon>Pirellulaceae</taxon>
        <taxon>Novipirellula</taxon>
    </lineage>
</organism>
<evidence type="ECO:0000313" key="2">
    <source>
        <dbReference type="EMBL" id="TWU45198.1"/>
    </source>
</evidence>
<keyword evidence="3" id="KW-1185">Reference proteome</keyword>
<sequence length="97" mass="11168">METKVELNSWHELFERRGLGIGEHFGLTSLDSRNFYDVLAEQPHEHLRFRLRWYDARLAGSHLQLATGVPTSGKLTTGNRVAKWEADPKDQGHSLRQ</sequence>
<dbReference type="EMBL" id="SJPY01000001">
    <property type="protein sequence ID" value="TWU45198.1"/>
    <property type="molecule type" value="Genomic_DNA"/>
</dbReference>
<accession>A0A5C6E8Q7</accession>
<gene>
    <name evidence="2" type="ORF">Q31b_03690</name>
</gene>
<reference evidence="2 3" key="1">
    <citation type="submission" date="2019-02" db="EMBL/GenBank/DDBJ databases">
        <title>Deep-cultivation of Planctomycetes and their phenomic and genomic characterization uncovers novel biology.</title>
        <authorList>
            <person name="Wiegand S."/>
            <person name="Jogler M."/>
            <person name="Boedeker C."/>
            <person name="Pinto D."/>
            <person name="Vollmers J."/>
            <person name="Rivas-Marin E."/>
            <person name="Kohn T."/>
            <person name="Peeters S.H."/>
            <person name="Heuer A."/>
            <person name="Rast P."/>
            <person name="Oberbeckmann S."/>
            <person name="Bunk B."/>
            <person name="Jeske O."/>
            <person name="Meyerdierks A."/>
            <person name="Storesund J.E."/>
            <person name="Kallscheuer N."/>
            <person name="Luecker S."/>
            <person name="Lage O.M."/>
            <person name="Pohl T."/>
            <person name="Merkel B.J."/>
            <person name="Hornburger P."/>
            <person name="Mueller R.-W."/>
            <person name="Bruemmer F."/>
            <person name="Labrenz M."/>
            <person name="Spormann A.M."/>
            <person name="Op Den Camp H."/>
            <person name="Overmann J."/>
            <person name="Amann R."/>
            <person name="Jetten M.S.M."/>
            <person name="Mascher T."/>
            <person name="Medema M.H."/>
            <person name="Devos D.P."/>
            <person name="Kaster A.-K."/>
            <person name="Ovreas L."/>
            <person name="Rohde M."/>
            <person name="Galperin M.Y."/>
            <person name="Jogler C."/>
        </authorList>
    </citation>
    <scope>NUCLEOTIDE SEQUENCE [LARGE SCALE GENOMIC DNA]</scope>
    <source>
        <strain evidence="2 3">Q31b</strain>
    </source>
</reference>